<comment type="caution">
    <text evidence="4">The sequence shown here is derived from an EMBL/GenBank/DDBJ whole genome shotgun (WGS) entry which is preliminary data.</text>
</comment>
<feature type="compositionally biased region" description="Basic and acidic residues" evidence="2">
    <location>
        <begin position="1"/>
        <end position="12"/>
    </location>
</feature>
<dbReference type="EMBL" id="MU825396">
    <property type="protein sequence ID" value="KAJ7394331.1"/>
    <property type="molecule type" value="Genomic_DNA"/>
</dbReference>
<gene>
    <name evidence="4" type="ORF">OS493_000135</name>
</gene>
<reference evidence="4" key="1">
    <citation type="submission" date="2023-01" db="EMBL/GenBank/DDBJ databases">
        <title>Genome assembly of the deep-sea coral Lophelia pertusa.</title>
        <authorList>
            <person name="Herrera S."/>
            <person name="Cordes E."/>
        </authorList>
    </citation>
    <scope>NUCLEOTIDE SEQUENCE</scope>
    <source>
        <strain evidence="4">USNM1676648</strain>
        <tissue evidence="4">Polyp</tissue>
    </source>
</reference>
<evidence type="ECO:0000313" key="5">
    <source>
        <dbReference type="Proteomes" id="UP001163046"/>
    </source>
</evidence>
<evidence type="ECO:0000256" key="3">
    <source>
        <dbReference type="SAM" id="Phobius"/>
    </source>
</evidence>
<name>A0A9X0DC84_9CNID</name>
<evidence type="ECO:0000313" key="4">
    <source>
        <dbReference type="EMBL" id="KAJ7394331.1"/>
    </source>
</evidence>
<feature type="transmembrane region" description="Helical" evidence="3">
    <location>
        <begin position="120"/>
        <end position="137"/>
    </location>
</feature>
<keyword evidence="5" id="KW-1185">Reference proteome</keyword>
<dbReference type="Proteomes" id="UP001163046">
    <property type="component" value="Unassembled WGS sequence"/>
</dbReference>
<dbReference type="OrthoDB" id="5062115at2759"/>
<keyword evidence="3" id="KW-0812">Transmembrane</keyword>
<feature type="region of interest" description="Disordered" evidence="2">
    <location>
        <begin position="1"/>
        <end position="26"/>
    </location>
</feature>
<dbReference type="InterPro" id="IPR004156">
    <property type="entry name" value="OATP"/>
</dbReference>
<sequence length="153" mass="16613">MSDANGELKNHTSEQTPLNVDTDSEDAKDDDLLYGWGSFKPNCLQFLNNAKCFVFALALFAFIQGMAVNGFTNLYLLTLEKRFQLTSKEVGFIAASNDIAGILLTALVSFYGAYGNKIKLLGYGTIVTGLGCLLFVLPQGLVDHTSLSQAQTE</sequence>
<dbReference type="GO" id="GO:0055085">
    <property type="term" value="P:transmembrane transport"/>
    <property type="evidence" value="ECO:0007669"/>
    <property type="project" value="InterPro"/>
</dbReference>
<dbReference type="AlphaFoldDB" id="A0A9X0DC84"/>
<keyword evidence="3" id="KW-0472">Membrane</keyword>
<dbReference type="Pfam" id="PF03137">
    <property type="entry name" value="OATP"/>
    <property type="match status" value="1"/>
</dbReference>
<organism evidence="4 5">
    <name type="scientific">Desmophyllum pertusum</name>
    <dbReference type="NCBI Taxonomy" id="174260"/>
    <lineage>
        <taxon>Eukaryota</taxon>
        <taxon>Metazoa</taxon>
        <taxon>Cnidaria</taxon>
        <taxon>Anthozoa</taxon>
        <taxon>Hexacorallia</taxon>
        <taxon>Scleractinia</taxon>
        <taxon>Caryophylliina</taxon>
        <taxon>Caryophylliidae</taxon>
        <taxon>Desmophyllum</taxon>
    </lineage>
</organism>
<accession>A0A9X0DC84</accession>
<feature type="transmembrane region" description="Helical" evidence="3">
    <location>
        <begin position="53"/>
        <end position="78"/>
    </location>
</feature>
<proteinExistence type="predicted"/>
<dbReference type="InterPro" id="IPR036259">
    <property type="entry name" value="MFS_trans_sf"/>
</dbReference>
<feature type="transmembrane region" description="Helical" evidence="3">
    <location>
        <begin position="90"/>
        <end position="114"/>
    </location>
</feature>
<dbReference type="SUPFAM" id="SSF103473">
    <property type="entry name" value="MFS general substrate transporter"/>
    <property type="match status" value="1"/>
</dbReference>
<dbReference type="PANTHER" id="PTHR11388">
    <property type="entry name" value="ORGANIC ANION TRANSPORTER"/>
    <property type="match status" value="1"/>
</dbReference>
<evidence type="ECO:0000256" key="1">
    <source>
        <dbReference type="ARBA" id="ARBA00023157"/>
    </source>
</evidence>
<dbReference type="GO" id="GO:0016020">
    <property type="term" value="C:membrane"/>
    <property type="evidence" value="ECO:0007669"/>
    <property type="project" value="InterPro"/>
</dbReference>
<evidence type="ECO:0000256" key="2">
    <source>
        <dbReference type="SAM" id="MobiDB-lite"/>
    </source>
</evidence>
<keyword evidence="3" id="KW-1133">Transmembrane helix</keyword>
<protein>
    <submittedName>
        <fullName evidence="4">Uncharacterized protein</fullName>
    </submittedName>
</protein>
<dbReference type="PANTHER" id="PTHR11388:SF100">
    <property type="entry name" value="SOLUTE CARRIER ORGANIC ANION TRANSPORTER FAMILY MEMBER 4A1"/>
    <property type="match status" value="1"/>
</dbReference>
<keyword evidence="1" id="KW-1015">Disulfide bond</keyword>